<dbReference type="Gene3D" id="3.40.50.2300">
    <property type="match status" value="2"/>
</dbReference>
<evidence type="ECO:0000256" key="5">
    <source>
        <dbReference type="ARBA" id="ARBA00023065"/>
    </source>
</evidence>
<dbReference type="GO" id="GO:0015276">
    <property type="term" value="F:ligand-gated monoatomic ion channel activity"/>
    <property type="evidence" value="ECO:0007669"/>
    <property type="project" value="InterPro"/>
</dbReference>
<dbReference type="Proteomes" id="UP000325315">
    <property type="component" value="Unassembled WGS sequence"/>
</dbReference>
<dbReference type="FunFam" id="1.10.287.70:FF:000172">
    <property type="entry name" value="Glutamate receptor"/>
    <property type="match status" value="1"/>
</dbReference>
<evidence type="ECO:0000256" key="1">
    <source>
        <dbReference type="ARBA" id="ARBA00004141"/>
    </source>
</evidence>
<dbReference type="Pfam" id="PF01094">
    <property type="entry name" value="ANF_receptor"/>
    <property type="match status" value="1"/>
</dbReference>
<dbReference type="GO" id="GO:0016020">
    <property type="term" value="C:membrane"/>
    <property type="evidence" value="ECO:0007669"/>
    <property type="project" value="UniProtKB-SubCell"/>
</dbReference>
<evidence type="ECO:0000256" key="7">
    <source>
        <dbReference type="ARBA" id="ARBA00023170"/>
    </source>
</evidence>
<sequence length="741" mass="83451">MDDSFCYDVKAQNPRPRCILFANRVLKLWLFFFVFICLLLVLSNGEETTNANKLIKIGAIIDIHSRTGREEKTALDIAVQSFNSNDSNNHNLSLHIQDSGRNPLLAATVARKLIKEQEVEVIIGLETWEEAVVVGDIGSRAQVPVLSFAAPAITLPLATARWPFLVRMANEDSKQMKCIAAIIGLFNWKRVIVIYEDDAFGSESGKLALLTEALQDVGSEVEFRLVLPPFSSVTNPNVAVHEELKKLQKKQSRVFVVLHSSFSMTIHLFEEAKKSGLMGKDSAWIVTETISSYLDSFNSSVISSMEGTLGIKTYYSEDTSLYKKFYTNFLTTFRNKYHEEDNSQPGINALRAYDSIGIITQAMEKVKNDGKSPKKLLKKILSSNFTGASGEVCFEEGQLSYDPILRIVNVVGKRYKELDFWLPGIGFSRNPGVKNETGYVGEISQDLGGRVNWPGDSKLVPKGWAMPTDEKPLIIGVLGYHLPYHFDPHNGTYDELVNKVYNKTYDAAVGDIMILADRADHVEFTQPYAESGLSMIVPAKSEDSAWIFVKPFTIEMWLVTAAILIYTMFIVWVLEHQSNPEFRGPWNHQIGTALWFAFSSLFFAHREKVYSNLTRMVVVVWLFVVLVLNSSYTASLTSMLTVKRLGPNVTDIELLKRANLKIGCDGDSFVRTYLEKVLNFKSYNIENVSSEYKYEGEFKSHRIAAAFLELPYGKVFFSHYCKQFTTSTPTYRFGGLGFVST</sequence>
<dbReference type="InterPro" id="IPR001320">
    <property type="entry name" value="Iontro_rcpt_C"/>
</dbReference>
<dbReference type="EMBL" id="SMMG02000001">
    <property type="protein sequence ID" value="KAA3490602.1"/>
    <property type="molecule type" value="Genomic_DNA"/>
</dbReference>
<evidence type="ECO:0000256" key="3">
    <source>
        <dbReference type="ARBA" id="ARBA00022692"/>
    </source>
</evidence>
<protein>
    <submittedName>
        <fullName evidence="14">Glutamate receptor 2.7-like</fullName>
    </submittedName>
</protein>
<keyword evidence="3 11" id="KW-0812">Transmembrane</keyword>
<organism evidence="14 15">
    <name type="scientific">Gossypium australe</name>
    <dbReference type="NCBI Taxonomy" id="47621"/>
    <lineage>
        <taxon>Eukaryota</taxon>
        <taxon>Viridiplantae</taxon>
        <taxon>Streptophyta</taxon>
        <taxon>Embryophyta</taxon>
        <taxon>Tracheophyta</taxon>
        <taxon>Spermatophyta</taxon>
        <taxon>Magnoliopsida</taxon>
        <taxon>eudicotyledons</taxon>
        <taxon>Gunneridae</taxon>
        <taxon>Pentapetalae</taxon>
        <taxon>rosids</taxon>
        <taxon>malvids</taxon>
        <taxon>Malvales</taxon>
        <taxon>Malvaceae</taxon>
        <taxon>Malvoideae</taxon>
        <taxon>Gossypium</taxon>
    </lineage>
</organism>
<evidence type="ECO:0000256" key="4">
    <source>
        <dbReference type="ARBA" id="ARBA00022989"/>
    </source>
</evidence>
<evidence type="ECO:0000256" key="2">
    <source>
        <dbReference type="ARBA" id="ARBA00022448"/>
    </source>
</evidence>
<keyword evidence="8" id="KW-0325">Glycoprotein</keyword>
<feature type="domain" description="Receptor ligand binding region" evidence="13">
    <location>
        <begin position="71"/>
        <end position="411"/>
    </location>
</feature>
<comment type="caution">
    <text evidence="14">The sequence shown here is derived from an EMBL/GenBank/DDBJ whole genome shotgun (WGS) entry which is preliminary data.</text>
</comment>
<evidence type="ECO:0000256" key="8">
    <source>
        <dbReference type="ARBA" id="ARBA00023180"/>
    </source>
</evidence>
<dbReference type="Gene3D" id="3.40.190.10">
    <property type="entry name" value="Periplasmic binding protein-like II"/>
    <property type="match status" value="1"/>
</dbReference>
<evidence type="ECO:0000259" key="12">
    <source>
        <dbReference type="Pfam" id="PF00060"/>
    </source>
</evidence>
<dbReference type="InterPro" id="IPR001828">
    <property type="entry name" value="ANF_lig-bd_rcpt"/>
</dbReference>
<evidence type="ECO:0000313" key="14">
    <source>
        <dbReference type="EMBL" id="KAA3490602.1"/>
    </source>
</evidence>
<evidence type="ECO:0000256" key="6">
    <source>
        <dbReference type="ARBA" id="ARBA00023136"/>
    </source>
</evidence>
<name>A0A5B6XB66_9ROSI</name>
<dbReference type="SUPFAM" id="SSF53850">
    <property type="entry name" value="Periplasmic binding protein-like II"/>
    <property type="match status" value="1"/>
</dbReference>
<dbReference type="PANTHER" id="PTHR18966">
    <property type="entry name" value="IONOTROPIC GLUTAMATE RECEPTOR"/>
    <property type="match status" value="1"/>
</dbReference>
<gene>
    <name evidence="14" type="ORF">EPI10_034050</name>
</gene>
<keyword evidence="7 14" id="KW-0675">Receptor</keyword>
<evidence type="ECO:0000256" key="11">
    <source>
        <dbReference type="SAM" id="Phobius"/>
    </source>
</evidence>
<evidence type="ECO:0000313" key="15">
    <source>
        <dbReference type="Proteomes" id="UP000325315"/>
    </source>
</evidence>
<dbReference type="InterPro" id="IPR015683">
    <property type="entry name" value="Ionotropic_Glu_rcpt"/>
</dbReference>
<feature type="transmembrane region" description="Helical" evidence="11">
    <location>
        <begin position="556"/>
        <end position="574"/>
    </location>
</feature>
<accession>A0A5B6XB66</accession>
<dbReference type="InterPro" id="IPR028082">
    <property type="entry name" value="Peripla_BP_I"/>
</dbReference>
<comment type="subcellular location">
    <subcellularLocation>
        <location evidence="1">Membrane</location>
        <topology evidence="1">Multi-pass membrane protein</topology>
    </subcellularLocation>
</comment>
<dbReference type="OrthoDB" id="5984008at2759"/>
<reference evidence="15" key="1">
    <citation type="journal article" date="2019" name="Plant Biotechnol. J.">
        <title>Genome sequencing of the Australian wild diploid species Gossypium australe highlights disease resistance and delayed gland morphogenesis.</title>
        <authorList>
            <person name="Cai Y."/>
            <person name="Cai X."/>
            <person name="Wang Q."/>
            <person name="Wang P."/>
            <person name="Zhang Y."/>
            <person name="Cai C."/>
            <person name="Xu Y."/>
            <person name="Wang K."/>
            <person name="Zhou Z."/>
            <person name="Wang C."/>
            <person name="Geng S."/>
            <person name="Li B."/>
            <person name="Dong Q."/>
            <person name="Hou Y."/>
            <person name="Wang H."/>
            <person name="Ai P."/>
            <person name="Liu Z."/>
            <person name="Yi F."/>
            <person name="Sun M."/>
            <person name="An G."/>
            <person name="Cheng J."/>
            <person name="Zhang Y."/>
            <person name="Shi Q."/>
            <person name="Xie Y."/>
            <person name="Shi X."/>
            <person name="Chang Y."/>
            <person name="Huang F."/>
            <person name="Chen Y."/>
            <person name="Hong S."/>
            <person name="Mi L."/>
            <person name="Sun Q."/>
            <person name="Zhang L."/>
            <person name="Zhou B."/>
            <person name="Peng R."/>
            <person name="Zhang X."/>
            <person name="Liu F."/>
        </authorList>
    </citation>
    <scope>NUCLEOTIDE SEQUENCE [LARGE SCALE GENOMIC DNA]</scope>
    <source>
        <strain evidence="15">cv. PA1801</strain>
    </source>
</reference>
<dbReference type="Gene3D" id="1.10.287.70">
    <property type="match status" value="1"/>
</dbReference>
<dbReference type="CDD" id="cd19990">
    <property type="entry name" value="PBP1_GABAb_receptor_plant"/>
    <property type="match status" value="1"/>
</dbReference>
<feature type="transmembrane region" description="Helical" evidence="11">
    <location>
        <begin position="25"/>
        <end position="43"/>
    </location>
</feature>
<dbReference type="SUPFAM" id="SSF53822">
    <property type="entry name" value="Periplasmic binding protein-like I"/>
    <property type="match status" value="1"/>
</dbReference>
<keyword evidence="5" id="KW-0406">Ion transport</keyword>
<feature type="transmembrane region" description="Helical" evidence="11">
    <location>
        <begin position="616"/>
        <end position="634"/>
    </location>
</feature>
<keyword evidence="9" id="KW-1071">Ligand-gated ion channel</keyword>
<evidence type="ECO:0000259" key="13">
    <source>
        <dbReference type="Pfam" id="PF01094"/>
    </source>
</evidence>
<dbReference type="FunFam" id="3.40.50.2300:FF:000188">
    <property type="entry name" value="Glutamate receptor"/>
    <property type="match status" value="1"/>
</dbReference>
<keyword evidence="6 11" id="KW-0472">Membrane</keyword>
<dbReference type="InterPro" id="IPR044440">
    <property type="entry name" value="GABAb_receptor_plant_PBP1"/>
</dbReference>
<keyword evidence="4 11" id="KW-1133">Transmembrane helix</keyword>
<keyword evidence="10" id="KW-0407">Ion channel</keyword>
<dbReference type="AlphaFoldDB" id="A0A5B6XB66"/>
<keyword evidence="2" id="KW-0813">Transport</keyword>
<dbReference type="Pfam" id="PF00060">
    <property type="entry name" value="Lig_chan"/>
    <property type="match status" value="1"/>
</dbReference>
<evidence type="ECO:0000256" key="9">
    <source>
        <dbReference type="ARBA" id="ARBA00023286"/>
    </source>
</evidence>
<keyword evidence="15" id="KW-1185">Reference proteome</keyword>
<evidence type="ECO:0000256" key="10">
    <source>
        <dbReference type="ARBA" id="ARBA00023303"/>
    </source>
</evidence>
<feature type="domain" description="Ionotropic glutamate receptor C-terminal" evidence="12">
    <location>
        <begin position="554"/>
        <end position="673"/>
    </location>
</feature>
<proteinExistence type="predicted"/>